<dbReference type="PROSITE" id="PS51471">
    <property type="entry name" value="FE2OG_OXY"/>
    <property type="match status" value="1"/>
</dbReference>
<dbReference type="Pfam" id="PF03171">
    <property type="entry name" value="2OG-FeII_Oxy"/>
    <property type="match status" value="1"/>
</dbReference>
<dbReference type="PANTHER" id="PTHR10209:SF859">
    <property type="entry name" value="OS03G0690500 PROTEIN"/>
    <property type="match status" value="1"/>
</dbReference>
<dbReference type="GO" id="GO:0046872">
    <property type="term" value="F:metal ion binding"/>
    <property type="evidence" value="ECO:0007669"/>
    <property type="project" value="UniProtKB-KW"/>
</dbReference>
<evidence type="ECO:0000313" key="7">
    <source>
        <dbReference type="EnsemblPlants" id="EMT19131"/>
    </source>
</evidence>
<keyword evidence="5 6" id="KW-0408">Iron</keyword>
<dbReference type="ExpressionAtlas" id="N1R451">
    <property type="expression patterns" value="baseline"/>
</dbReference>
<sequence>MSTTTKGTAGYDRRRELQAFDDTKAGVKGLVDASVTTIPPIFHHPPDSLATSSTATIPVIDLSGRRSEVVGEVRAATETVGFFQVVNHGVPADLLAEMLASVRRFHESPAEAKTPHYTRDLARKLAVRVLARVWEAMGLAPDRLEKMGCADGLSVVSNYYPPCPQPHLTLGTSRHSDPAFLTVLLQDDMAGLQVLVDDDGEKRAVWADVPPVPGALVINVGDLLQLVSNGRLKSVEHRVVANRSRDRARISVAAFFNADLRQTTAVYGPIEEQVTSSAPPLYRSITVEEFLSHYDGKGLDGRPALDHFLLP</sequence>
<dbReference type="InterPro" id="IPR027443">
    <property type="entry name" value="IPNS-like_sf"/>
</dbReference>
<organism evidence="7">
    <name type="scientific">Aegilops tauschii</name>
    <name type="common">Tausch's goatgrass</name>
    <name type="synonym">Aegilops squarrosa</name>
    <dbReference type="NCBI Taxonomy" id="37682"/>
    <lineage>
        <taxon>Eukaryota</taxon>
        <taxon>Viridiplantae</taxon>
        <taxon>Streptophyta</taxon>
        <taxon>Embryophyta</taxon>
        <taxon>Tracheophyta</taxon>
        <taxon>Spermatophyta</taxon>
        <taxon>Magnoliopsida</taxon>
        <taxon>Liliopsida</taxon>
        <taxon>Poales</taxon>
        <taxon>Poaceae</taxon>
        <taxon>BOP clade</taxon>
        <taxon>Pooideae</taxon>
        <taxon>Triticodae</taxon>
        <taxon>Triticeae</taxon>
        <taxon>Triticinae</taxon>
        <taxon>Aegilops</taxon>
    </lineage>
</organism>
<proteinExistence type="inferred from homology"/>
<dbReference type="EnsemblPlants" id="EMT19131">
    <property type="protein sequence ID" value="EMT19131"/>
    <property type="gene ID" value="F775_10720"/>
</dbReference>
<dbReference type="InterPro" id="IPR005123">
    <property type="entry name" value="Oxoglu/Fe-dep_dioxygenase_dom"/>
</dbReference>
<evidence type="ECO:0000256" key="1">
    <source>
        <dbReference type="ARBA" id="ARBA00001962"/>
    </source>
</evidence>
<keyword evidence="3 6" id="KW-0479">Metal-binding</keyword>
<dbReference type="PANTHER" id="PTHR10209">
    <property type="entry name" value="OXIDOREDUCTASE, 2OG-FE II OXYGENASE FAMILY PROTEIN"/>
    <property type="match status" value="1"/>
</dbReference>
<accession>N1R451</accession>
<evidence type="ECO:0000256" key="3">
    <source>
        <dbReference type="ARBA" id="ARBA00022723"/>
    </source>
</evidence>
<dbReference type="SUPFAM" id="SSF51197">
    <property type="entry name" value="Clavaminate synthase-like"/>
    <property type="match status" value="1"/>
</dbReference>
<evidence type="ECO:0000256" key="4">
    <source>
        <dbReference type="ARBA" id="ARBA00023002"/>
    </source>
</evidence>
<evidence type="ECO:0000256" key="6">
    <source>
        <dbReference type="RuleBase" id="RU003682"/>
    </source>
</evidence>
<dbReference type="Pfam" id="PF14226">
    <property type="entry name" value="DIOX_N"/>
    <property type="match status" value="1"/>
</dbReference>
<dbReference type="InterPro" id="IPR044861">
    <property type="entry name" value="IPNS-like_FE2OG_OXY"/>
</dbReference>
<comment type="similarity">
    <text evidence="2 6">Belongs to the iron/ascorbate-dependent oxidoreductase family.</text>
</comment>
<comment type="cofactor">
    <cofactor evidence="1">
        <name>Fe cation</name>
        <dbReference type="ChEBI" id="CHEBI:24875"/>
    </cofactor>
</comment>
<evidence type="ECO:0000256" key="5">
    <source>
        <dbReference type="ARBA" id="ARBA00023004"/>
    </source>
</evidence>
<dbReference type="Gene3D" id="2.60.120.330">
    <property type="entry name" value="B-lactam Antibiotic, Isopenicillin N Synthase, Chain"/>
    <property type="match status" value="2"/>
</dbReference>
<protein>
    <submittedName>
        <fullName evidence="7">1-aminocyclopropane-1-carboxylate oxidase-4-like protein</fullName>
    </submittedName>
</protein>
<evidence type="ECO:0000256" key="2">
    <source>
        <dbReference type="ARBA" id="ARBA00008056"/>
    </source>
</evidence>
<name>N1R451_AEGTA</name>
<reference evidence="7" key="1">
    <citation type="submission" date="2015-06" db="UniProtKB">
        <authorList>
            <consortium name="EnsemblPlants"/>
        </authorList>
    </citation>
    <scope>IDENTIFICATION</scope>
</reference>
<dbReference type="GO" id="GO:0051213">
    <property type="term" value="F:dioxygenase activity"/>
    <property type="evidence" value="ECO:0007669"/>
    <property type="project" value="UniProtKB-ARBA"/>
</dbReference>
<dbReference type="AlphaFoldDB" id="N1R451"/>
<keyword evidence="4 6" id="KW-0560">Oxidoreductase</keyword>
<dbReference type="InterPro" id="IPR026992">
    <property type="entry name" value="DIOX_N"/>
</dbReference>